<feature type="domain" description="Glycosyltransferase subfamily 4-like N-terminal" evidence="1">
    <location>
        <begin position="12"/>
        <end position="164"/>
    </location>
</feature>
<evidence type="ECO:0000259" key="1">
    <source>
        <dbReference type="Pfam" id="PF13439"/>
    </source>
</evidence>
<dbReference type="PANTHER" id="PTHR12526">
    <property type="entry name" value="GLYCOSYLTRANSFERASE"/>
    <property type="match status" value="1"/>
</dbReference>
<evidence type="ECO:0000313" key="2">
    <source>
        <dbReference type="EMBL" id="BBE00090.1"/>
    </source>
</evidence>
<reference evidence="2 3" key="1">
    <citation type="submission" date="2018-05" db="EMBL/GenBank/DDBJ databases">
        <title>Complete Genome Sequence of the Nonylphenol-Degrading Bacterium Sphingobium amiense DSM 16289T.</title>
        <authorList>
            <person name="Ootsuka M."/>
            <person name="Nishizawa T."/>
            <person name="Ohta H."/>
        </authorList>
    </citation>
    <scope>NUCLEOTIDE SEQUENCE [LARGE SCALE GENOMIC DNA]</scope>
    <source>
        <strain evidence="2 3">DSM 16289</strain>
    </source>
</reference>
<accession>A0A494WGY4</accession>
<organism evidence="2 3">
    <name type="scientific">Sphingobium amiense</name>
    <dbReference type="NCBI Taxonomy" id="135719"/>
    <lineage>
        <taxon>Bacteria</taxon>
        <taxon>Pseudomonadati</taxon>
        <taxon>Pseudomonadota</taxon>
        <taxon>Alphaproteobacteria</taxon>
        <taxon>Sphingomonadales</taxon>
        <taxon>Sphingomonadaceae</taxon>
        <taxon>Sphingobium</taxon>
    </lineage>
</organism>
<dbReference type="GO" id="GO:0016757">
    <property type="term" value="F:glycosyltransferase activity"/>
    <property type="evidence" value="ECO:0007669"/>
    <property type="project" value="UniProtKB-ARBA"/>
</dbReference>
<dbReference type="InterPro" id="IPR028098">
    <property type="entry name" value="Glyco_trans_4-like_N"/>
</dbReference>
<evidence type="ECO:0000313" key="3">
    <source>
        <dbReference type="Proteomes" id="UP000279959"/>
    </source>
</evidence>
<dbReference type="Gene3D" id="3.40.50.2000">
    <property type="entry name" value="Glycogen Phosphorylase B"/>
    <property type="match status" value="2"/>
</dbReference>
<keyword evidence="3" id="KW-1185">Reference proteome</keyword>
<dbReference type="Pfam" id="PF13692">
    <property type="entry name" value="Glyco_trans_1_4"/>
    <property type="match status" value="1"/>
</dbReference>
<dbReference type="RefSeq" id="WP_083952348.1">
    <property type="nucleotide sequence ID" value="NZ_AP018664.1"/>
</dbReference>
<name>A0A494WGY4_9SPHN</name>
<dbReference type="KEGG" id="sami:SAMIE_1035900"/>
<dbReference type="Proteomes" id="UP000279959">
    <property type="component" value="Chromosome"/>
</dbReference>
<sequence>MRILTFLHSFEPGGVERVALRLVRHWRQSGVEAPLFMGRSDGALRAELAQGLSYEGPPAPPFPIGWCETLWMIATLPAVIRRQRPDALFCAGNSYAVVAVAMKLLLGSRCPPVLMKISNDLERADMPWIARLFYRLWLLVQGRCIDRVVAMAPGLEREVARFVRPRPGTSAVIASPALSRDRVDRLHHVAACPAPGDGRRFVAVGRLARQKNLPLMLRAFALGARAGDSLLIVGDGPERGALQRLARRLRIADRVTFTGHVPDGGMLLRRRDTLLLTSRYEGVPGVVLEALAAGISVIATDCSAAMRPLLDHGRLGSIVAPGDLDALSQEIGRLRPCADRDAARARACRFTIEDAAPAYLKLFAEMTASSTAPVRAPFHTPSLPSHS</sequence>
<dbReference type="EMBL" id="AP018664">
    <property type="protein sequence ID" value="BBE00090.1"/>
    <property type="molecule type" value="Genomic_DNA"/>
</dbReference>
<keyword evidence="2" id="KW-0808">Transferase</keyword>
<protein>
    <submittedName>
        <fullName evidence="2">Glycosyltransferase</fullName>
    </submittedName>
</protein>
<dbReference type="AlphaFoldDB" id="A0A494WGY4"/>
<dbReference type="Pfam" id="PF13439">
    <property type="entry name" value="Glyco_transf_4"/>
    <property type="match status" value="1"/>
</dbReference>
<proteinExistence type="predicted"/>
<dbReference type="SUPFAM" id="SSF53756">
    <property type="entry name" value="UDP-Glycosyltransferase/glycogen phosphorylase"/>
    <property type="match status" value="1"/>
</dbReference>
<dbReference type="PANTHER" id="PTHR12526:SF630">
    <property type="entry name" value="GLYCOSYLTRANSFERASE"/>
    <property type="match status" value="1"/>
</dbReference>
<dbReference type="CDD" id="cd03811">
    <property type="entry name" value="GT4_GT28_WabH-like"/>
    <property type="match status" value="1"/>
</dbReference>
<gene>
    <name evidence="2" type="ORF">SAMIE_1035900</name>
</gene>